<sequence length="350" mass="37001">MARFAFAAHDPGGANALLAAAVGARARGDTVICFAAGPAAALWRAAGETCPSTLEELLEAHRETSFDLLVSATGFSDFEKNMWPACRAHGLASLAVIEAWSNFKARFEAASGDLVLPDAIAAVDEESRRVLADAPWCTVPVYVVGQPHLQRVAQDLRAARAGRIRGDVPLLAFFSEPIDDDYGRARRGFDQFEIAAHLVATVARAGDRRIAIKPHPREDAGAWRRWLDASLSQGVATLDVSDTSDLLIRADAVIGMTSMVLLEAALGGAPTLSVQIGRAETVHPIIERCLPVVTRDAQLARAMTALAARIGKGAQTPIAPPLLALIDDARARFLAALDACMAGAGKTTGL</sequence>
<dbReference type="RefSeq" id="WP_132938739.1">
    <property type="nucleotide sequence ID" value="NZ_CP119676.1"/>
</dbReference>
<accession>A0A4R3JAU4</accession>
<organism evidence="1 2">
    <name type="scientific">Varunaivibrio sulfuroxidans</name>
    <dbReference type="NCBI Taxonomy" id="1773489"/>
    <lineage>
        <taxon>Bacteria</taxon>
        <taxon>Pseudomonadati</taxon>
        <taxon>Pseudomonadota</taxon>
        <taxon>Alphaproteobacteria</taxon>
        <taxon>Rhodospirillales</taxon>
        <taxon>Magnetovibrionaceae</taxon>
        <taxon>Varunaivibrio</taxon>
    </lineage>
</organism>
<proteinExistence type="predicted"/>
<dbReference type="Proteomes" id="UP000295304">
    <property type="component" value="Unassembled WGS sequence"/>
</dbReference>
<protein>
    <submittedName>
        <fullName evidence="1">Uncharacterized protein</fullName>
    </submittedName>
</protein>
<gene>
    <name evidence="1" type="ORF">EDD55_10489</name>
</gene>
<dbReference type="EMBL" id="SLZW01000004">
    <property type="protein sequence ID" value="TCS62998.1"/>
    <property type="molecule type" value="Genomic_DNA"/>
</dbReference>
<dbReference type="AlphaFoldDB" id="A0A4R3JAU4"/>
<reference evidence="1 2" key="1">
    <citation type="submission" date="2019-03" db="EMBL/GenBank/DDBJ databases">
        <title>Genomic Encyclopedia of Type Strains, Phase IV (KMG-IV): sequencing the most valuable type-strain genomes for metagenomic binning, comparative biology and taxonomic classification.</title>
        <authorList>
            <person name="Goeker M."/>
        </authorList>
    </citation>
    <scope>NUCLEOTIDE SEQUENCE [LARGE SCALE GENOMIC DNA]</scope>
    <source>
        <strain evidence="1 2">DSM 101688</strain>
    </source>
</reference>
<dbReference type="OrthoDB" id="5514779at2"/>
<name>A0A4R3JAU4_9PROT</name>
<evidence type="ECO:0000313" key="2">
    <source>
        <dbReference type="Proteomes" id="UP000295304"/>
    </source>
</evidence>
<keyword evidence="2" id="KW-1185">Reference proteome</keyword>
<evidence type="ECO:0000313" key="1">
    <source>
        <dbReference type="EMBL" id="TCS62998.1"/>
    </source>
</evidence>
<comment type="caution">
    <text evidence="1">The sequence shown here is derived from an EMBL/GenBank/DDBJ whole genome shotgun (WGS) entry which is preliminary data.</text>
</comment>